<accession>A0A6J7K845</accession>
<evidence type="ECO:0000313" key="1">
    <source>
        <dbReference type="EMBL" id="CAB4951966.1"/>
    </source>
</evidence>
<dbReference type="Pfam" id="PF05534">
    <property type="entry name" value="HicB"/>
    <property type="match status" value="1"/>
</dbReference>
<dbReference type="EMBL" id="CAFBMW010000023">
    <property type="protein sequence ID" value="CAB4951966.1"/>
    <property type="molecule type" value="Genomic_DNA"/>
</dbReference>
<dbReference type="SUPFAM" id="SSF47598">
    <property type="entry name" value="Ribbon-helix-helix"/>
    <property type="match status" value="1"/>
</dbReference>
<dbReference type="InterPro" id="IPR010985">
    <property type="entry name" value="Ribbon_hlx_hlx"/>
</dbReference>
<name>A0A6J7K845_9ZZZZ</name>
<organism evidence="1">
    <name type="scientific">freshwater metagenome</name>
    <dbReference type="NCBI Taxonomy" id="449393"/>
    <lineage>
        <taxon>unclassified sequences</taxon>
        <taxon>metagenomes</taxon>
        <taxon>ecological metagenomes</taxon>
    </lineage>
</organism>
<dbReference type="GO" id="GO:0006355">
    <property type="term" value="P:regulation of DNA-templated transcription"/>
    <property type="evidence" value="ECO:0007669"/>
    <property type="project" value="InterPro"/>
</dbReference>
<dbReference type="Gene3D" id="1.10.1220.10">
    <property type="entry name" value="Met repressor-like"/>
    <property type="match status" value="1"/>
</dbReference>
<dbReference type="InterPro" id="IPR035069">
    <property type="entry name" value="TTHA1013/TTHA0281-like"/>
</dbReference>
<dbReference type="InterPro" id="IPR013321">
    <property type="entry name" value="Arc_rbn_hlx_hlx"/>
</dbReference>
<reference evidence="1" key="1">
    <citation type="submission" date="2020-05" db="EMBL/GenBank/DDBJ databases">
        <authorList>
            <person name="Chiriac C."/>
            <person name="Salcher M."/>
            <person name="Ghai R."/>
            <person name="Kavagutti S V."/>
        </authorList>
    </citation>
    <scope>NUCLEOTIDE SEQUENCE</scope>
</reference>
<gene>
    <name evidence="1" type="ORF">UFOPK3662_02613</name>
</gene>
<dbReference type="SUPFAM" id="SSF143100">
    <property type="entry name" value="TTHA1013/TTHA0281-like"/>
    <property type="match status" value="1"/>
</dbReference>
<proteinExistence type="predicted"/>
<dbReference type="InterPro" id="IPR008651">
    <property type="entry name" value="Uncharacterised_HicB"/>
</dbReference>
<dbReference type="AlphaFoldDB" id="A0A6J7K845"/>
<protein>
    <submittedName>
        <fullName evidence="1">Unannotated protein</fullName>
    </submittedName>
</protein>
<sequence>MADVTHYTYRVAWSAEDKEHVATVLEFPSLSWLESDSLAALQGIQQLVAEVVADLEASGQDVPAPISERNYSGRFNLRVPPALHGRLAMEAAEEHVSLNSLVVRKLAAIA</sequence>